<evidence type="ECO:0000259" key="3">
    <source>
        <dbReference type="Pfam" id="PF00149"/>
    </source>
</evidence>
<dbReference type="InterPro" id="IPR039331">
    <property type="entry name" value="PAPs-like"/>
</dbReference>
<evidence type="ECO:0000256" key="1">
    <source>
        <dbReference type="ARBA" id="ARBA00022729"/>
    </source>
</evidence>
<dbReference type="SUPFAM" id="SSF56300">
    <property type="entry name" value="Metallo-dependent phosphatases"/>
    <property type="match status" value="1"/>
</dbReference>
<dbReference type="OrthoDB" id="9804511at2"/>
<dbReference type="EMBL" id="QJKB01000004">
    <property type="protein sequence ID" value="PXX43199.1"/>
    <property type="molecule type" value="Genomic_DNA"/>
</dbReference>
<dbReference type="RefSeq" id="WP_110255892.1">
    <property type="nucleotide sequence ID" value="NZ_QJKB01000004.1"/>
</dbReference>
<sequence length="309" mass="33917">MRISTLAVVIATLLILPVLPVHAADKAKPANKKTVEKPVSVTVYAAGDIADCKRKPPLESMAARTAELIAAGLAKDSTARAITLGDNTYPVGKPEEFNKCYEPTWGRFKDKTLPSPGNHDYGMPKALGYYNYFGDLAGPDRRGYYATQLGKWLILSLNSNLDKTQMQVQLEWLKAELASNKLSCTLAFWHHPVYSSGGHGNNKNMQEAWAMLVAAKADIVLTSHDHDYERFVPLDANGDRDDKNGIRSFVVGTGGAKLTPMFLPKSASEVRDNSTYGVLKLSLHDKSYEWEFLPVPGQSFSDKGKAACH</sequence>
<keyword evidence="1 2" id="KW-0732">Signal</keyword>
<dbReference type="AlphaFoldDB" id="A0A318J5S2"/>
<dbReference type="PANTHER" id="PTHR22953:SF153">
    <property type="entry name" value="PURPLE ACID PHOSPHATASE"/>
    <property type="match status" value="1"/>
</dbReference>
<dbReference type="Pfam" id="PF00149">
    <property type="entry name" value="Metallophos"/>
    <property type="match status" value="1"/>
</dbReference>
<comment type="caution">
    <text evidence="4">The sequence shown here is derived from an EMBL/GenBank/DDBJ whole genome shotgun (WGS) entry which is preliminary data.</text>
</comment>
<dbReference type="Gene3D" id="3.60.21.10">
    <property type="match status" value="1"/>
</dbReference>
<protein>
    <submittedName>
        <fullName evidence="4">Calcineurin-like phosphoesterase family protein</fullName>
    </submittedName>
</protein>
<proteinExistence type="predicted"/>
<dbReference type="PANTHER" id="PTHR22953">
    <property type="entry name" value="ACID PHOSPHATASE RELATED"/>
    <property type="match status" value="1"/>
</dbReference>
<feature type="domain" description="Calcineurin-like phosphoesterase" evidence="3">
    <location>
        <begin position="81"/>
        <end position="228"/>
    </location>
</feature>
<evidence type="ECO:0000313" key="5">
    <source>
        <dbReference type="Proteomes" id="UP000247792"/>
    </source>
</evidence>
<dbReference type="InterPro" id="IPR029052">
    <property type="entry name" value="Metallo-depent_PP-like"/>
</dbReference>
<dbReference type="InterPro" id="IPR004843">
    <property type="entry name" value="Calcineurin-like_PHP"/>
</dbReference>
<keyword evidence="5" id="KW-1185">Reference proteome</keyword>
<feature type="chain" id="PRO_5016245772" evidence="2">
    <location>
        <begin position="24"/>
        <end position="309"/>
    </location>
</feature>
<feature type="signal peptide" evidence="2">
    <location>
        <begin position="1"/>
        <end position="23"/>
    </location>
</feature>
<name>A0A318J5S2_9BURK</name>
<evidence type="ECO:0000256" key="2">
    <source>
        <dbReference type="SAM" id="SignalP"/>
    </source>
</evidence>
<reference evidence="4 5" key="1">
    <citation type="submission" date="2018-05" db="EMBL/GenBank/DDBJ databases">
        <title>Genomic Encyclopedia of Type Strains, Phase IV (KMG-IV): sequencing the most valuable type-strain genomes for metagenomic binning, comparative biology and taxonomic classification.</title>
        <authorList>
            <person name="Goeker M."/>
        </authorList>
    </citation>
    <scope>NUCLEOTIDE SEQUENCE [LARGE SCALE GENOMIC DNA]</scope>
    <source>
        <strain evidence="4 5">DSM 19792</strain>
    </source>
</reference>
<dbReference type="Proteomes" id="UP000247792">
    <property type="component" value="Unassembled WGS sequence"/>
</dbReference>
<accession>A0A318J5S2</accession>
<evidence type="ECO:0000313" key="4">
    <source>
        <dbReference type="EMBL" id="PXX43199.1"/>
    </source>
</evidence>
<dbReference type="GO" id="GO:0003993">
    <property type="term" value="F:acid phosphatase activity"/>
    <property type="evidence" value="ECO:0007669"/>
    <property type="project" value="InterPro"/>
</dbReference>
<organism evidence="4 5">
    <name type="scientific">Undibacterium pigrum</name>
    <dbReference type="NCBI Taxonomy" id="401470"/>
    <lineage>
        <taxon>Bacteria</taxon>
        <taxon>Pseudomonadati</taxon>
        <taxon>Pseudomonadota</taxon>
        <taxon>Betaproteobacteria</taxon>
        <taxon>Burkholderiales</taxon>
        <taxon>Oxalobacteraceae</taxon>
        <taxon>Undibacterium</taxon>
    </lineage>
</organism>
<gene>
    <name evidence="4" type="ORF">DFR42_104200</name>
</gene>